<feature type="transmembrane region" description="Helical" evidence="7">
    <location>
        <begin position="104"/>
        <end position="131"/>
    </location>
</feature>
<feature type="domain" description="Major facilitator superfamily (MFS) profile" evidence="8">
    <location>
        <begin position="4"/>
        <end position="412"/>
    </location>
</feature>
<evidence type="ECO:0000256" key="7">
    <source>
        <dbReference type="SAM" id="Phobius"/>
    </source>
</evidence>
<name>D0WIX0_SLAES</name>
<feature type="transmembrane region" description="Helical" evidence="7">
    <location>
        <begin position="359"/>
        <end position="380"/>
    </location>
</feature>
<dbReference type="Gene3D" id="1.20.1250.20">
    <property type="entry name" value="MFS general substrate transporter like domains"/>
    <property type="match status" value="2"/>
</dbReference>
<keyword evidence="3" id="KW-1003">Cell membrane</keyword>
<evidence type="ECO:0000256" key="1">
    <source>
        <dbReference type="ARBA" id="ARBA00004651"/>
    </source>
</evidence>
<dbReference type="InterPro" id="IPR020846">
    <property type="entry name" value="MFS_dom"/>
</dbReference>
<dbReference type="AlphaFoldDB" id="D0WIX0"/>
<evidence type="ECO:0000256" key="5">
    <source>
        <dbReference type="ARBA" id="ARBA00022989"/>
    </source>
</evidence>
<sequence>MFRVTLASMSGTMLEFYDHFVYGSAAAVVFPAVFFVSMPPTVALLLSLVTYSVAFIARPLGALVFGYFGDKVGRKNVLIVALLIMGGATFLIGCLPDYATAGSFGAVALCILRLLQGVALGGEWGGAALMVNEYTTSPRLKSILGSIVQVASPLGFLLASGTLSLISDLGGEAFLLGGGWRIPFLASAVLVVIGFYMRFGIEESPEFLERKEESRPAPLMDVVKNHGREVLLAIGTRIGSDTAFYVFAMFPLVYLPRIGITSGSALLVGVFASLGQMVGTPIFGWLCGRWGTRKVLIVGAVVNMLYAFAYIFLLDTQNPTIILAGAFVSLFCLAMLWAPLASHLPAMFPVHVRYTATSIGFQMAGVFGGALAPTICLMLLENTGTAMSVPVYLGATLLLALLCTIKTKVPAPSRETES</sequence>
<keyword evidence="4 7" id="KW-0812">Transmembrane</keyword>
<dbReference type="InterPro" id="IPR011701">
    <property type="entry name" value="MFS"/>
</dbReference>
<keyword evidence="2" id="KW-0813">Transport</keyword>
<reference evidence="9" key="1">
    <citation type="submission" date="2009-10" db="EMBL/GenBank/DDBJ databases">
        <authorList>
            <person name="Weinstock G."/>
            <person name="Sodergren E."/>
            <person name="Clifton S."/>
            <person name="Fulton L."/>
            <person name="Fulton B."/>
            <person name="Courtney L."/>
            <person name="Fronick C."/>
            <person name="Harrison M."/>
            <person name="Strong C."/>
            <person name="Farmer C."/>
            <person name="Delahaunty K."/>
            <person name="Markovic C."/>
            <person name="Hall O."/>
            <person name="Minx P."/>
            <person name="Tomlinson C."/>
            <person name="Mitreva M."/>
            <person name="Nelson J."/>
            <person name="Hou S."/>
            <person name="Wollam A."/>
            <person name="Pepin K.H."/>
            <person name="Johnson M."/>
            <person name="Bhonagiri V."/>
            <person name="Nash W.E."/>
            <person name="Warren W."/>
            <person name="Chinwalla A."/>
            <person name="Mardis E.R."/>
            <person name="Wilson R.K."/>
        </authorList>
    </citation>
    <scope>NUCLEOTIDE SEQUENCE [LARGE SCALE GENOMIC DNA]</scope>
    <source>
        <strain evidence="9">ATCC 700122</strain>
    </source>
</reference>
<comment type="caution">
    <text evidence="9">The sequence shown here is derived from an EMBL/GenBank/DDBJ whole genome shotgun (WGS) entry which is preliminary data.</text>
</comment>
<feature type="transmembrane region" description="Helical" evidence="7">
    <location>
        <begin position="320"/>
        <end position="338"/>
    </location>
</feature>
<evidence type="ECO:0000256" key="3">
    <source>
        <dbReference type="ARBA" id="ARBA00022475"/>
    </source>
</evidence>
<keyword evidence="10" id="KW-1185">Reference proteome</keyword>
<gene>
    <name evidence="9" type="ORF">HMPREF0762_01795</name>
</gene>
<evidence type="ECO:0000259" key="8">
    <source>
        <dbReference type="PROSITE" id="PS50850"/>
    </source>
</evidence>
<keyword evidence="5 7" id="KW-1133">Transmembrane helix</keyword>
<protein>
    <submittedName>
        <fullName evidence="9">Transporter, major facilitator family protein</fullName>
    </submittedName>
</protein>
<organism evidence="9 10">
    <name type="scientific">Slackia exigua (strain ATCC 700122 / DSM 15923 / CIP 105133 / JCM 11022 / KCTC 5966 / S-7)</name>
    <dbReference type="NCBI Taxonomy" id="649764"/>
    <lineage>
        <taxon>Bacteria</taxon>
        <taxon>Bacillati</taxon>
        <taxon>Actinomycetota</taxon>
        <taxon>Coriobacteriia</taxon>
        <taxon>Eggerthellales</taxon>
        <taxon>Eggerthellaceae</taxon>
        <taxon>Slackia</taxon>
    </lineage>
</organism>
<feature type="transmembrane region" description="Helical" evidence="7">
    <location>
        <begin position="44"/>
        <end position="65"/>
    </location>
</feature>
<dbReference type="GO" id="GO:0005886">
    <property type="term" value="C:plasma membrane"/>
    <property type="evidence" value="ECO:0007669"/>
    <property type="project" value="UniProtKB-SubCell"/>
</dbReference>
<dbReference type="PANTHER" id="PTHR43045:SF1">
    <property type="entry name" value="SHIKIMATE TRANSPORTER"/>
    <property type="match status" value="1"/>
</dbReference>
<dbReference type="eggNOG" id="COG0477">
    <property type="taxonomic scope" value="Bacteria"/>
</dbReference>
<dbReference type="GO" id="GO:0022857">
    <property type="term" value="F:transmembrane transporter activity"/>
    <property type="evidence" value="ECO:0007669"/>
    <property type="project" value="InterPro"/>
</dbReference>
<feature type="transmembrane region" description="Helical" evidence="7">
    <location>
        <begin position="20"/>
        <end position="38"/>
    </location>
</feature>
<keyword evidence="6 7" id="KW-0472">Membrane</keyword>
<accession>D0WIX0</accession>
<dbReference type="EMBL" id="ACUX02000019">
    <property type="protein sequence ID" value="EEZ60318.1"/>
    <property type="molecule type" value="Genomic_DNA"/>
</dbReference>
<proteinExistence type="predicted"/>
<evidence type="ECO:0000256" key="2">
    <source>
        <dbReference type="ARBA" id="ARBA00022448"/>
    </source>
</evidence>
<feature type="transmembrane region" description="Helical" evidence="7">
    <location>
        <begin position="230"/>
        <end position="254"/>
    </location>
</feature>
<feature type="transmembrane region" description="Helical" evidence="7">
    <location>
        <begin position="295"/>
        <end position="314"/>
    </location>
</feature>
<feature type="transmembrane region" description="Helical" evidence="7">
    <location>
        <begin position="266"/>
        <end position="288"/>
    </location>
</feature>
<dbReference type="STRING" id="649764.HMPREF0762_01795"/>
<feature type="transmembrane region" description="Helical" evidence="7">
    <location>
        <begin position="143"/>
        <end position="166"/>
    </location>
</feature>
<comment type="subcellular location">
    <subcellularLocation>
        <location evidence="1">Cell membrane</location>
        <topology evidence="1">Multi-pass membrane protein</topology>
    </subcellularLocation>
</comment>
<feature type="transmembrane region" description="Helical" evidence="7">
    <location>
        <begin position="386"/>
        <end position="405"/>
    </location>
</feature>
<evidence type="ECO:0000313" key="10">
    <source>
        <dbReference type="Proteomes" id="UP000006001"/>
    </source>
</evidence>
<dbReference type="Pfam" id="PF07690">
    <property type="entry name" value="MFS_1"/>
    <property type="match status" value="1"/>
</dbReference>
<feature type="transmembrane region" description="Helical" evidence="7">
    <location>
        <begin position="77"/>
        <end position="98"/>
    </location>
</feature>
<evidence type="ECO:0000256" key="4">
    <source>
        <dbReference type="ARBA" id="ARBA00022692"/>
    </source>
</evidence>
<evidence type="ECO:0000256" key="6">
    <source>
        <dbReference type="ARBA" id="ARBA00023136"/>
    </source>
</evidence>
<dbReference type="HOGENOM" id="CLU_001265_39_5_11"/>
<dbReference type="PROSITE" id="PS50850">
    <property type="entry name" value="MFS"/>
    <property type="match status" value="1"/>
</dbReference>
<dbReference type="SUPFAM" id="SSF103473">
    <property type="entry name" value="MFS general substrate transporter"/>
    <property type="match status" value="1"/>
</dbReference>
<feature type="transmembrane region" description="Helical" evidence="7">
    <location>
        <begin position="178"/>
        <end position="201"/>
    </location>
</feature>
<evidence type="ECO:0000313" key="9">
    <source>
        <dbReference type="EMBL" id="EEZ60318.1"/>
    </source>
</evidence>
<dbReference type="InterPro" id="IPR036259">
    <property type="entry name" value="MFS_trans_sf"/>
</dbReference>
<dbReference type="PANTHER" id="PTHR43045">
    <property type="entry name" value="SHIKIMATE TRANSPORTER"/>
    <property type="match status" value="1"/>
</dbReference>
<dbReference type="Proteomes" id="UP000006001">
    <property type="component" value="Unassembled WGS sequence"/>
</dbReference>